<accession>B8HKU1</accession>
<dbReference type="eggNOG" id="COG1030">
    <property type="taxonomic scope" value="Bacteria"/>
</dbReference>
<dbReference type="AlphaFoldDB" id="B8HKU1"/>
<gene>
    <name evidence="2" type="ordered locus">Cyan7425_4628</name>
</gene>
<feature type="transmembrane region" description="Helical" evidence="1">
    <location>
        <begin position="90"/>
        <end position="110"/>
    </location>
</feature>
<evidence type="ECO:0000256" key="1">
    <source>
        <dbReference type="SAM" id="Phobius"/>
    </source>
</evidence>
<dbReference type="PANTHER" id="PTHR33802">
    <property type="entry name" value="SI:CH211-161H7.5-RELATED"/>
    <property type="match status" value="1"/>
</dbReference>
<feature type="transmembrane region" description="Helical" evidence="1">
    <location>
        <begin position="16"/>
        <end position="35"/>
    </location>
</feature>
<dbReference type="OrthoDB" id="5189031at2"/>
<dbReference type="STRING" id="395961.Cyan7425_4628"/>
<feature type="transmembrane region" description="Helical" evidence="1">
    <location>
        <begin position="116"/>
        <end position="137"/>
    </location>
</feature>
<feature type="transmembrane region" description="Helical" evidence="1">
    <location>
        <begin position="149"/>
        <end position="175"/>
    </location>
</feature>
<feature type="transmembrane region" description="Helical" evidence="1">
    <location>
        <begin position="55"/>
        <end position="78"/>
    </location>
</feature>
<keyword evidence="1" id="KW-0812">Transmembrane</keyword>
<reference evidence="2" key="1">
    <citation type="submission" date="2009-01" db="EMBL/GenBank/DDBJ databases">
        <title>Complete sequence of chromosome Cyanothece sp. PCC 7425.</title>
        <authorList>
            <consortium name="US DOE Joint Genome Institute"/>
            <person name="Lucas S."/>
            <person name="Copeland A."/>
            <person name="Lapidus A."/>
            <person name="Glavina del Rio T."/>
            <person name="Dalin E."/>
            <person name="Tice H."/>
            <person name="Bruce D."/>
            <person name="Goodwin L."/>
            <person name="Pitluck S."/>
            <person name="Sims D."/>
            <person name="Meineke L."/>
            <person name="Brettin T."/>
            <person name="Detter J.C."/>
            <person name="Han C."/>
            <person name="Larimer F."/>
            <person name="Land M."/>
            <person name="Hauser L."/>
            <person name="Kyrpides N."/>
            <person name="Ovchinnikova G."/>
            <person name="Liberton M."/>
            <person name="Stoeckel J."/>
            <person name="Banerjee A."/>
            <person name="Singh A."/>
            <person name="Page L."/>
            <person name="Sato H."/>
            <person name="Zhao L."/>
            <person name="Sherman L."/>
            <person name="Pakrasi H."/>
            <person name="Richardson P."/>
        </authorList>
    </citation>
    <scope>NUCLEOTIDE SEQUENCE</scope>
    <source>
        <strain evidence="2">PCC 7425</strain>
    </source>
</reference>
<feature type="transmembrane region" description="Helical" evidence="1">
    <location>
        <begin position="187"/>
        <end position="206"/>
    </location>
</feature>
<sequence length="259" mass="27885">MQRSDPHTQTGKIRQIATLGAIGAAIIGNLVATLFPPSGTNVGQLANTLLSELLILPANYAFAIWGLIYLGLIGFGLYQAQPSQRYNSTLQSVGYLVVVASIAQILWIFLFQAQWFAGSVVAMLAILIPLISVYGQLNIGQPVNRESRWLVHLPFSIYLGWISVATVVNIAAALYVNGWQGWGLSDLTWTSIMVLITAGLAIGLLWRRNDLAFSGVIVWALLAIGLRPGKPLLLVGLAVGLAIGLGLLIGLRQGWSKTR</sequence>
<evidence type="ECO:0008006" key="3">
    <source>
        <dbReference type="Google" id="ProtNLM"/>
    </source>
</evidence>
<name>B8HKU1_CYAP4</name>
<dbReference type="PANTHER" id="PTHR33802:SF1">
    <property type="entry name" value="XK-RELATED PROTEIN"/>
    <property type="match status" value="1"/>
</dbReference>
<keyword evidence="1" id="KW-0472">Membrane</keyword>
<organism evidence="2">
    <name type="scientific">Cyanothece sp. (strain PCC 7425 / ATCC 29141)</name>
    <dbReference type="NCBI Taxonomy" id="395961"/>
    <lineage>
        <taxon>Bacteria</taxon>
        <taxon>Bacillati</taxon>
        <taxon>Cyanobacteriota</taxon>
        <taxon>Cyanophyceae</taxon>
        <taxon>Gomontiellales</taxon>
        <taxon>Cyanothecaceae</taxon>
        <taxon>Cyanothece</taxon>
    </lineage>
</organism>
<protein>
    <recommendedName>
        <fullName evidence="3">Tryptophan-rich sensory protein</fullName>
    </recommendedName>
</protein>
<feature type="transmembrane region" description="Helical" evidence="1">
    <location>
        <begin position="211"/>
        <end position="226"/>
    </location>
</feature>
<dbReference type="HOGENOM" id="CLU_067293_1_0_3"/>
<feature type="transmembrane region" description="Helical" evidence="1">
    <location>
        <begin position="232"/>
        <end position="251"/>
    </location>
</feature>
<dbReference type="EMBL" id="CP001344">
    <property type="protein sequence ID" value="ACL46935.1"/>
    <property type="molecule type" value="Genomic_DNA"/>
</dbReference>
<evidence type="ECO:0000313" key="2">
    <source>
        <dbReference type="EMBL" id="ACL46935.1"/>
    </source>
</evidence>
<proteinExistence type="predicted"/>
<dbReference type="KEGG" id="cyn:Cyan7425_4628"/>
<keyword evidence="1" id="KW-1133">Transmembrane helix</keyword>